<feature type="transmembrane region" description="Helical" evidence="6">
    <location>
        <begin position="280"/>
        <end position="299"/>
    </location>
</feature>
<evidence type="ECO:0000256" key="1">
    <source>
        <dbReference type="ARBA" id="ARBA00004141"/>
    </source>
</evidence>
<dbReference type="PANTHER" id="PTHR13353:SF5">
    <property type="entry name" value="TRANSMEMBRANE PROTEIN 19"/>
    <property type="match status" value="1"/>
</dbReference>
<dbReference type="Proteomes" id="UP000256970">
    <property type="component" value="Unassembled WGS sequence"/>
</dbReference>
<dbReference type="EMBL" id="FNXT01000505">
    <property type="protein sequence ID" value="SZX64935.1"/>
    <property type="molecule type" value="Genomic_DNA"/>
</dbReference>
<evidence type="ECO:0000256" key="6">
    <source>
        <dbReference type="SAM" id="Phobius"/>
    </source>
</evidence>
<dbReference type="InterPro" id="IPR002794">
    <property type="entry name" value="DUF92_TMEM19"/>
</dbReference>
<dbReference type="PANTHER" id="PTHR13353">
    <property type="entry name" value="TRANSMEMBRANE PROTEIN 19"/>
    <property type="match status" value="1"/>
</dbReference>
<dbReference type="AlphaFoldDB" id="A0A383VHC0"/>
<keyword evidence="5 6" id="KW-0472">Membrane</keyword>
<organism evidence="7 8">
    <name type="scientific">Tetradesmus obliquus</name>
    <name type="common">Green alga</name>
    <name type="synonym">Acutodesmus obliquus</name>
    <dbReference type="NCBI Taxonomy" id="3088"/>
    <lineage>
        <taxon>Eukaryota</taxon>
        <taxon>Viridiplantae</taxon>
        <taxon>Chlorophyta</taxon>
        <taxon>core chlorophytes</taxon>
        <taxon>Chlorophyceae</taxon>
        <taxon>CS clade</taxon>
        <taxon>Sphaeropleales</taxon>
        <taxon>Scenedesmaceae</taxon>
        <taxon>Tetradesmus</taxon>
    </lineage>
</organism>
<name>A0A383VHC0_TETOB</name>
<keyword evidence="8" id="KW-1185">Reference proteome</keyword>
<protein>
    <submittedName>
        <fullName evidence="7">Uncharacterized protein</fullName>
    </submittedName>
</protein>
<feature type="transmembrane region" description="Helical" evidence="6">
    <location>
        <begin position="95"/>
        <end position="120"/>
    </location>
</feature>
<proteinExistence type="inferred from homology"/>
<evidence type="ECO:0000313" key="7">
    <source>
        <dbReference type="EMBL" id="SZX64935.1"/>
    </source>
</evidence>
<dbReference type="Pfam" id="PF01940">
    <property type="entry name" value="DUF92"/>
    <property type="match status" value="1"/>
</dbReference>
<gene>
    <name evidence="7" type="ORF">BQ4739_LOCUS5410</name>
</gene>
<comment type="similarity">
    <text evidence="2">Belongs to the TMEM19 family.</text>
</comment>
<evidence type="ECO:0000313" key="8">
    <source>
        <dbReference type="Proteomes" id="UP000256970"/>
    </source>
</evidence>
<comment type="subcellular location">
    <subcellularLocation>
        <location evidence="1">Membrane</location>
        <topology evidence="1">Multi-pass membrane protein</topology>
    </subcellularLocation>
</comment>
<keyword evidence="4 6" id="KW-1133">Transmembrane helix</keyword>
<keyword evidence="3 6" id="KW-0812">Transmembrane</keyword>
<evidence type="ECO:0000256" key="3">
    <source>
        <dbReference type="ARBA" id="ARBA00022692"/>
    </source>
</evidence>
<dbReference type="GO" id="GO:0009706">
    <property type="term" value="C:chloroplast inner membrane"/>
    <property type="evidence" value="ECO:0007669"/>
    <property type="project" value="TreeGrafter"/>
</dbReference>
<accession>A0A383VHC0</accession>
<sequence>MLQCRPNAQLGSRSCSRAVSVPPPQLQLAQRARSRRQPRHTAQAVAVPDGLQALVESAGAAHPGLATGAAVTGLVMTAGVRVLQKGLTPSGIVNAFALGTLLYGAFGAGGFSLLCLYFIFGTAVTKVKLQQKQKEGIAEANSGRRGPNSVWGSGAAGAFCAAAALATGEFDLWQIGFVASFTSKLSDTVSSEIGKAYGKTTYLITNLKLVPRGTEGAVSLEGTMAGLGAAAAYAAVATAIGQTTPSDAVLVTAAAFLANVFESYLGAVIQGKVEWLNNDLVNVIQISIAAALAVLAKYYL</sequence>
<dbReference type="STRING" id="3088.A0A383VHC0"/>
<evidence type="ECO:0000256" key="4">
    <source>
        <dbReference type="ARBA" id="ARBA00022989"/>
    </source>
</evidence>
<reference evidence="7 8" key="1">
    <citation type="submission" date="2016-10" db="EMBL/GenBank/DDBJ databases">
        <authorList>
            <person name="Cai Z."/>
        </authorList>
    </citation>
    <scope>NUCLEOTIDE SEQUENCE [LARGE SCALE GENOMIC DNA]</scope>
</reference>
<feature type="transmembrane region" description="Helical" evidence="6">
    <location>
        <begin position="248"/>
        <end position="268"/>
    </location>
</feature>
<evidence type="ECO:0000256" key="5">
    <source>
        <dbReference type="ARBA" id="ARBA00023136"/>
    </source>
</evidence>
<evidence type="ECO:0000256" key="2">
    <source>
        <dbReference type="ARBA" id="ARBA00009012"/>
    </source>
</evidence>